<name>A0AAN6SWB3_9PEZI</name>
<reference evidence="2" key="1">
    <citation type="journal article" date="2023" name="Mol. Phylogenet. Evol.">
        <title>Genome-scale phylogeny and comparative genomics of the fungal order Sordariales.</title>
        <authorList>
            <person name="Hensen N."/>
            <person name="Bonometti L."/>
            <person name="Westerberg I."/>
            <person name="Brannstrom I.O."/>
            <person name="Guillou S."/>
            <person name="Cros-Aarteil S."/>
            <person name="Calhoun S."/>
            <person name="Haridas S."/>
            <person name="Kuo A."/>
            <person name="Mondo S."/>
            <person name="Pangilinan J."/>
            <person name="Riley R."/>
            <person name="LaButti K."/>
            <person name="Andreopoulos B."/>
            <person name="Lipzen A."/>
            <person name="Chen C."/>
            <person name="Yan M."/>
            <person name="Daum C."/>
            <person name="Ng V."/>
            <person name="Clum A."/>
            <person name="Steindorff A."/>
            <person name="Ohm R.A."/>
            <person name="Martin F."/>
            <person name="Silar P."/>
            <person name="Natvig D.O."/>
            <person name="Lalanne C."/>
            <person name="Gautier V."/>
            <person name="Ament-Velasquez S.L."/>
            <person name="Kruys A."/>
            <person name="Hutchinson M.I."/>
            <person name="Powell A.J."/>
            <person name="Barry K."/>
            <person name="Miller A.N."/>
            <person name="Grigoriev I.V."/>
            <person name="Debuchy R."/>
            <person name="Gladieux P."/>
            <person name="Hiltunen Thoren M."/>
            <person name="Johannesson H."/>
        </authorList>
    </citation>
    <scope>NUCLEOTIDE SEQUENCE [LARGE SCALE GENOMIC DNA]</scope>
    <source>
        <strain evidence="2">CBS 284.82</strain>
    </source>
</reference>
<dbReference type="EMBL" id="MU854317">
    <property type="protein sequence ID" value="KAK4044645.1"/>
    <property type="molecule type" value="Genomic_DNA"/>
</dbReference>
<evidence type="ECO:0000313" key="2">
    <source>
        <dbReference type="Proteomes" id="UP001303115"/>
    </source>
</evidence>
<proteinExistence type="predicted"/>
<keyword evidence="2" id="KW-1185">Reference proteome</keyword>
<gene>
    <name evidence="1" type="ORF">C8A01DRAFT_31141</name>
</gene>
<comment type="caution">
    <text evidence="1">The sequence shown here is derived from an EMBL/GenBank/DDBJ whole genome shotgun (WGS) entry which is preliminary data.</text>
</comment>
<dbReference type="Proteomes" id="UP001303115">
    <property type="component" value="Unassembled WGS sequence"/>
</dbReference>
<protein>
    <submittedName>
        <fullName evidence="1">Uncharacterized protein</fullName>
    </submittedName>
</protein>
<sequence length="272" mass="30559">MMLRNNTLPPFIHARKMSSSGAENDDDDMEPLNNCISLLHMIRSRVPGSRKLFWRNVRMECERFHQESLEWSKWRLLAAMQALSIYLIIKVDEGPTEYDNGLDSLIVAVVVTLATQMGGRVGDATLDNGGLDTRWDNWIFEESKRRLCVIYQVVDMLVYFQPAGMCHVRQQAELVIAPLPSKKQLWQAGDGFAWQAESDKEEAEARVAFALAANGELARLDLTGLLCITDWTSLHRGRDAGAPAWRTADWDEWCAGMDELGGLVMLAASLTA</sequence>
<evidence type="ECO:0000313" key="1">
    <source>
        <dbReference type="EMBL" id="KAK4044645.1"/>
    </source>
</evidence>
<accession>A0AAN6SWB3</accession>
<dbReference type="AlphaFoldDB" id="A0AAN6SWB3"/>
<organism evidence="1 2">
    <name type="scientific">Parachaetomium inaequale</name>
    <dbReference type="NCBI Taxonomy" id="2588326"/>
    <lineage>
        <taxon>Eukaryota</taxon>
        <taxon>Fungi</taxon>
        <taxon>Dikarya</taxon>
        <taxon>Ascomycota</taxon>
        <taxon>Pezizomycotina</taxon>
        <taxon>Sordariomycetes</taxon>
        <taxon>Sordariomycetidae</taxon>
        <taxon>Sordariales</taxon>
        <taxon>Chaetomiaceae</taxon>
        <taxon>Parachaetomium</taxon>
    </lineage>
</organism>